<sequence>MARTPSDAEFTAFVHGSWSGLYRTAYLLLGDRELAEDLVQTTLAKTYGSWGRVRDLERAHGYARTVLVNTATEWFRRKSWRNEVPSEDVASRIRDGVVEPDATTRPMVLDALRTLAPRQRAVIVLRFYEDLDVAQTAAVLGCSPGTVKSQTSDALARLRPLLGDAVIPHYQGASHD</sequence>
<dbReference type="CDD" id="cd06171">
    <property type="entry name" value="Sigma70_r4"/>
    <property type="match status" value="1"/>
</dbReference>
<evidence type="ECO:0000259" key="7">
    <source>
        <dbReference type="Pfam" id="PF08281"/>
    </source>
</evidence>
<keyword evidence="2" id="KW-0805">Transcription regulation</keyword>
<comment type="similarity">
    <text evidence="1">Belongs to the sigma-70 factor family. ECF subfamily.</text>
</comment>
<dbReference type="GO" id="GO:0006352">
    <property type="term" value="P:DNA-templated transcription initiation"/>
    <property type="evidence" value="ECO:0007669"/>
    <property type="project" value="InterPro"/>
</dbReference>
<dbReference type="InterPro" id="IPR036388">
    <property type="entry name" value="WH-like_DNA-bd_sf"/>
</dbReference>
<evidence type="ECO:0000259" key="6">
    <source>
        <dbReference type="Pfam" id="PF04542"/>
    </source>
</evidence>
<dbReference type="InterPro" id="IPR013249">
    <property type="entry name" value="RNA_pol_sigma70_r4_t2"/>
</dbReference>
<evidence type="ECO:0000256" key="4">
    <source>
        <dbReference type="ARBA" id="ARBA00023125"/>
    </source>
</evidence>
<dbReference type="NCBIfam" id="TIGR02937">
    <property type="entry name" value="sigma70-ECF"/>
    <property type="match status" value="1"/>
</dbReference>
<evidence type="ECO:0000313" key="8">
    <source>
        <dbReference type="EMBL" id="CUR56462.1"/>
    </source>
</evidence>
<keyword evidence="5" id="KW-0804">Transcription</keyword>
<dbReference type="InterPro" id="IPR013325">
    <property type="entry name" value="RNA_pol_sigma_r2"/>
</dbReference>
<dbReference type="AlphaFoldDB" id="A0A2P2C6Q1"/>
<dbReference type="InterPro" id="IPR013324">
    <property type="entry name" value="RNA_pol_sigma_r3/r4-like"/>
</dbReference>
<feature type="domain" description="RNA polymerase sigma factor 70 region 4 type 2" evidence="7">
    <location>
        <begin position="108"/>
        <end position="158"/>
    </location>
</feature>
<feature type="domain" description="RNA polymerase sigma-70 region 2" evidence="6">
    <location>
        <begin position="21"/>
        <end position="81"/>
    </location>
</feature>
<keyword evidence="3" id="KW-0731">Sigma factor</keyword>
<evidence type="ECO:0000256" key="3">
    <source>
        <dbReference type="ARBA" id="ARBA00023082"/>
    </source>
</evidence>
<gene>
    <name evidence="8" type="ORF">NOCA2350010</name>
</gene>
<dbReference type="InterPro" id="IPR014284">
    <property type="entry name" value="RNA_pol_sigma-70_dom"/>
</dbReference>
<dbReference type="InterPro" id="IPR014325">
    <property type="entry name" value="RNA_pol_sigma-E_actinobac"/>
</dbReference>
<dbReference type="Pfam" id="PF04542">
    <property type="entry name" value="Sigma70_r2"/>
    <property type="match status" value="1"/>
</dbReference>
<protein>
    <submittedName>
        <fullName evidence="8">RNA polymerase sigma-E factor</fullName>
    </submittedName>
</protein>
<dbReference type="InterPro" id="IPR039425">
    <property type="entry name" value="RNA_pol_sigma-70-like"/>
</dbReference>
<dbReference type="SUPFAM" id="SSF88946">
    <property type="entry name" value="Sigma2 domain of RNA polymerase sigma factors"/>
    <property type="match status" value="1"/>
</dbReference>
<dbReference type="EMBL" id="CZKA01000029">
    <property type="protein sequence ID" value="CUR56462.1"/>
    <property type="molecule type" value="Genomic_DNA"/>
</dbReference>
<dbReference type="SUPFAM" id="SSF88659">
    <property type="entry name" value="Sigma3 and sigma4 domains of RNA polymerase sigma factors"/>
    <property type="match status" value="1"/>
</dbReference>
<evidence type="ECO:0000256" key="5">
    <source>
        <dbReference type="ARBA" id="ARBA00023163"/>
    </source>
</evidence>
<dbReference type="GO" id="GO:0003677">
    <property type="term" value="F:DNA binding"/>
    <property type="evidence" value="ECO:0007669"/>
    <property type="project" value="UniProtKB-KW"/>
</dbReference>
<dbReference type="Pfam" id="PF08281">
    <property type="entry name" value="Sigma70_r4_2"/>
    <property type="match status" value="1"/>
</dbReference>
<name>A0A2P2C6Q1_9ZZZZ</name>
<dbReference type="Gene3D" id="1.10.1740.10">
    <property type="match status" value="1"/>
</dbReference>
<dbReference type="GO" id="GO:0016987">
    <property type="term" value="F:sigma factor activity"/>
    <property type="evidence" value="ECO:0007669"/>
    <property type="project" value="UniProtKB-KW"/>
</dbReference>
<dbReference type="PANTHER" id="PTHR43133:SF50">
    <property type="entry name" value="ECF RNA POLYMERASE SIGMA FACTOR SIGM"/>
    <property type="match status" value="1"/>
</dbReference>
<keyword evidence="4" id="KW-0238">DNA-binding</keyword>
<evidence type="ECO:0000256" key="2">
    <source>
        <dbReference type="ARBA" id="ARBA00023015"/>
    </source>
</evidence>
<dbReference type="PANTHER" id="PTHR43133">
    <property type="entry name" value="RNA POLYMERASE ECF-TYPE SIGMA FACTO"/>
    <property type="match status" value="1"/>
</dbReference>
<dbReference type="InterPro" id="IPR007627">
    <property type="entry name" value="RNA_pol_sigma70_r2"/>
</dbReference>
<proteinExistence type="inferred from homology"/>
<dbReference type="NCBIfam" id="TIGR02983">
    <property type="entry name" value="SigE-fam_strep"/>
    <property type="match status" value="1"/>
</dbReference>
<evidence type="ECO:0000256" key="1">
    <source>
        <dbReference type="ARBA" id="ARBA00010641"/>
    </source>
</evidence>
<accession>A0A2P2C6Q1</accession>
<reference evidence="8" key="1">
    <citation type="submission" date="2015-08" db="EMBL/GenBank/DDBJ databases">
        <authorList>
            <person name="Babu N.S."/>
            <person name="Beckwith C.J."/>
            <person name="Beseler K.G."/>
            <person name="Brison A."/>
            <person name="Carone J.V."/>
            <person name="Caskin T.P."/>
            <person name="Diamond M."/>
            <person name="Durham M.E."/>
            <person name="Foxe J.M."/>
            <person name="Go M."/>
            <person name="Henderson B.A."/>
            <person name="Jones I.B."/>
            <person name="McGettigan J.A."/>
            <person name="Micheletti S.J."/>
            <person name="Nasrallah M.E."/>
            <person name="Ortiz D."/>
            <person name="Piller C.R."/>
            <person name="Privatt S.R."/>
            <person name="Schneider S.L."/>
            <person name="Sharp S."/>
            <person name="Smith T.C."/>
            <person name="Stanton J.D."/>
            <person name="Ullery H.E."/>
            <person name="Wilson R.J."/>
            <person name="Serrano M.G."/>
            <person name="Buck G."/>
            <person name="Lee V."/>
            <person name="Wang Y."/>
            <person name="Carvalho R."/>
            <person name="Voegtly L."/>
            <person name="Shi R."/>
            <person name="Duckworth R."/>
            <person name="Johnson A."/>
            <person name="Loviza R."/>
            <person name="Walstead R."/>
            <person name="Shah Z."/>
            <person name="Kiflezghi M."/>
            <person name="Wade K."/>
            <person name="Ball S.L."/>
            <person name="Bradley K.W."/>
            <person name="Asai D.J."/>
            <person name="Bowman C.A."/>
            <person name="Russell D.A."/>
            <person name="Pope W.H."/>
            <person name="Jacobs-Sera D."/>
            <person name="Hendrix R.W."/>
            <person name="Hatfull G.F."/>
        </authorList>
    </citation>
    <scope>NUCLEOTIDE SEQUENCE</scope>
</reference>
<organism evidence="8">
    <name type="scientific">metagenome</name>
    <dbReference type="NCBI Taxonomy" id="256318"/>
    <lineage>
        <taxon>unclassified sequences</taxon>
        <taxon>metagenomes</taxon>
    </lineage>
</organism>
<dbReference type="Gene3D" id="1.10.10.10">
    <property type="entry name" value="Winged helix-like DNA-binding domain superfamily/Winged helix DNA-binding domain"/>
    <property type="match status" value="1"/>
</dbReference>